<dbReference type="Gene3D" id="2.120.10.30">
    <property type="entry name" value="TolB, C-terminal domain"/>
    <property type="match status" value="1"/>
</dbReference>
<evidence type="ECO:0008006" key="5">
    <source>
        <dbReference type="Google" id="ProtNLM"/>
    </source>
</evidence>
<dbReference type="InterPro" id="IPR011042">
    <property type="entry name" value="6-blade_b-propeller_TolB-like"/>
</dbReference>
<dbReference type="Proteomes" id="UP000821853">
    <property type="component" value="Unassembled WGS sequence"/>
</dbReference>
<evidence type="ECO:0000256" key="1">
    <source>
        <dbReference type="ARBA" id="ARBA00022737"/>
    </source>
</evidence>
<keyword evidence="4" id="KW-1185">Reference proteome</keyword>
<protein>
    <recommendedName>
        <fullName evidence="5">NHL repeat protein</fullName>
    </recommendedName>
</protein>
<dbReference type="VEuPathDB" id="VectorBase:HLOH_042283"/>
<gene>
    <name evidence="3" type="ORF">HPB48_017046</name>
</gene>
<evidence type="ECO:0000256" key="2">
    <source>
        <dbReference type="PROSITE-ProRule" id="PRU00504"/>
    </source>
</evidence>
<dbReference type="PANTHER" id="PTHR24104">
    <property type="entry name" value="E3 UBIQUITIN-PROTEIN LIGASE NHLRC1-RELATED"/>
    <property type="match status" value="1"/>
</dbReference>
<dbReference type="AlphaFoldDB" id="A0A9J6FS57"/>
<name>A0A9J6FS57_HAELO</name>
<organism evidence="3 4">
    <name type="scientific">Haemaphysalis longicornis</name>
    <name type="common">Bush tick</name>
    <dbReference type="NCBI Taxonomy" id="44386"/>
    <lineage>
        <taxon>Eukaryota</taxon>
        <taxon>Metazoa</taxon>
        <taxon>Ecdysozoa</taxon>
        <taxon>Arthropoda</taxon>
        <taxon>Chelicerata</taxon>
        <taxon>Arachnida</taxon>
        <taxon>Acari</taxon>
        <taxon>Parasitiformes</taxon>
        <taxon>Ixodida</taxon>
        <taxon>Ixodoidea</taxon>
        <taxon>Ixodidae</taxon>
        <taxon>Haemaphysalinae</taxon>
        <taxon>Haemaphysalis</taxon>
    </lineage>
</organism>
<keyword evidence="1" id="KW-0677">Repeat</keyword>
<dbReference type="OrthoDB" id="342730at2759"/>
<dbReference type="Pfam" id="PF01436">
    <property type="entry name" value="NHL"/>
    <property type="match status" value="1"/>
</dbReference>
<dbReference type="GO" id="GO:0003730">
    <property type="term" value="F:mRNA 3'-UTR binding"/>
    <property type="evidence" value="ECO:0007669"/>
    <property type="project" value="TreeGrafter"/>
</dbReference>
<proteinExistence type="predicted"/>
<dbReference type="EMBL" id="JABSTR010000003">
    <property type="protein sequence ID" value="KAH9365097.1"/>
    <property type="molecule type" value="Genomic_DNA"/>
</dbReference>
<evidence type="ECO:0000313" key="3">
    <source>
        <dbReference type="EMBL" id="KAH9365097.1"/>
    </source>
</evidence>
<sequence length="294" mass="32142">MNLCHKFGSRGIMEGESSETSGSAVNSDSGIIVADASNHRVQVFDQDGGFKFQFGEVGMGDCQMYFSIRAVVARATLHIIVIERALTHQSGSLELQHPRGVAVNPVVHMVVIESRDMRNVIVDKRGNLLRKFITFDVAVIFYTLQLGILVKSPETFFISDNLAHFVKVFSYTGAYLRQIGGEGVTNVPVAVCLIGAGYGLVANKHRGFKVIVFTQEGVLLKTQNYNIKHTHCFDVAYMDGEPVVLASKYCVIDVYHFAEAPQAPADAYPLVVPVPPSSLLFRLVSSGAHSSKAF</sequence>
<comment type="caution">
    <text evidence="3">The sequence shown here is derived from an EMBL/GenBank/DDBJ whole genome shotgun (WGS) entry which is preliminary data.</text>
</comment>
<reference evidence="3 4" key="1">
    <citation type="journal article" date="2020" name="Cell">
        <title>Large-Scale Comparative Analyses of Tick Genomes Elucidate Their Genetic Diversity and Vector Capacities.</title>
        <authorList>
            <consortium name="Tick Genome and Microbiome Consortium (TIGMIC)"/>
            <person name="Jia N."/>
            <person name="Wang J."/>
            <person name="Shi W."/>
            <person name="Du L."/>
            <person name="Sun Y."/>
            <person name="Zhan W."/>
            <person name="Jiang J.F."/>
            <person name="Wang Q."/>
            <person name="Zhang B."/>
            <person name="Ji P."/>
            <person name="Bell-Sakyi L."/>
            <person name="Cui X.M."/>
            <person name="Yuan T.T."/>
            <person name="Jiang B.G."/>
            <person name="Yang W.F."/>
            <person name="Lam T.T."/>
            <person name="Chang Q.C."/>
            <person name="Ding S.J."/>
            <person name="Wang X.J."/>
            <person name="Zhu J.G."/>
            <person name="Ruan X.D."/>
            <person name="Zhao L."/>
            <person name="Wei J.T."/>
            <person name="Ye R.Z."/>
            <person name="Que T.C."/>
            <person name="Du C.H."/>
            <person name="Zhou Y.H."/>
            <person name="Cheng J.X."/>
            <person name="Dai P.F."/>
            <person name="Guo W.B."/>
            <person name="Han X.H."/>
            <person name="Huang E.J."/>
            <person name="Li L.F."/>
            <person name="Wei W."/>
            <person name="Gao Y.C."/>
            <person name="Liu J.Z."/>
            <person name="Shao H.Z."/>
            <person name="Wang X."/>
            <person name="Wang C.C."/>
            <person name="Yang T.C."/>
            <person name="Huo Q.B."/>
            <person name="Li W."/>
            <person name="Chen H.Y."/>
            <person name="Chen S.E."/>
            <person name="Zhou L.G."/>
            <person name="Ni X.B."/>
            <person name="Tian J.H."/>
            <person name="Sheng Y."/>
            <person name="Liu T."/>
            <person name="Pan Y.S."/>
            <person name="Xia L.Y."/>
            <person name="Li J."/>
            <person name="Zhao F."/>
            <person name="Cao W.C."/>
        </authorList>
    </citation>
    <scope>NUCLEOTIDE SEQUENCE [LARGE SCALE GENOMIC DNA]</scope>
    <source>
        <strain evidence="3">HaeL-2018</strain>
    </source>
</reference>
<dbReference type="InterPro" id="IPR050952">
    <property type="entry name" value="TRIM-NHL_E3_ligases"/>
</dbReference>
<dbReference type="PROSITE" id="PS51125">
    <property type="entry name" value="NHL"/>
    <property type="match status" value="1"/>
</dbReference>
<dbReference type="SUPFAM" id="SSF101898">
    <property type="entry name" value="NHL repeat"/>
    <property type="match status" value="1"/>
</dbReference>
<feature type="repeat" description="NHL" evidence="2">
    <location>
        <begin position="24"/>
        <end position="47"/>
    </location>
</feature>
<dbReference type="OMA" id="NIKHTHC"/>
<dbReference type="PANTHER" id="PTHR24104:SF41">
    <property type="entry name" value="BRAIN TUMOR PROTEIN"/>
    <property type="match status" value="1"/>
</dbReference>
<dbReference type="InterPro" id="IPR001258">
    <property type="entry name" value="NHL_repeat"/>
</dbReference>
<accession>A0A9J6FS57</accession>
<evidence type="ECO:0000313" key="4">
    <source>
        <dbReference type="Proteomes" id="UP000821853"/>
    </source>
</evidence>